<evidence type="ECO:0000313" key="1">
    <source>
        <dbReference type="EMBL" id="JAD41003.1"/>
    </source>
</evidence>
<reference evidence="1" key="2">
    <citation type="journal article" date="2015" name="Data Brief">
        <title>Shoot transcriptome of the giant reed, Arundo donax.</title>
        <authorList>
            <person name="Barrero R.A."/>
            <person name="Guerrero F.D."/>
            <person name="Moolhuijzen P."/>
            <person name="Goolsby J.A."/>
            <person name="Tidwell J."/>
            <person name="Bellgard S.E."/>
            <person name="Bellgard M.I."/>
        </authorList>
    </citation>
    <scope>NUCLEOTIDE SEQUENCE</scope>
    <source>
        <tissue evidence="1">Shoot tissue taken approximately 20 cm above the soil surface</tissue>
    </source>
</reference>
<protein>
    <submittedName>
        <fullName evidence="1">Uncharacterized protein</fullName>
    </submittedName>
</protein>
<accession>A0A0A8ZTH0</accession>
<reference evidence="1" key="1">
    <citation type="submission" date="2014-09" db="EMBL/GenBank/DDBJ databases">
        <authorList>
            <person name="Magalhaes I.L.F."/>
            <person name="Oliveira U."/>
            <person name="Santos F.R."/>
            <person name="Vidigal T.H.D.A."/>
            <person name="Brescovit A.D."/>
            <person name="Santos A.J."/>
        </authorList>
    </citation>
    <scope>NUCLEOTIDE SEQUENCE</scope>
    <source>
        <tissue evidence="1">Shoot tissue taken approximately 20 cm above the soil surface</tissue>
    </source>
</reference>
<dbReference type="EMBL" id="GBRH01256892">
    <property type="protein sequence ID" value="JAD41003.1"/>
    <property type="molecule type" value="Transcribed_RNA"/>
</dbReference>
<proteinExistence type="predicted"/>
<dbReference type="AlphaFoldDB" id="A0A0A8ZTH0"/>
<name>A0A0A8ZTH0_ARUDO</name>
<organism evidence="1">
    <name type="scientific">Arundo donax</name>
    <name type="common">Giant reed</name>
    <name type="synonym">Donax arundinaceus</name>
    <dbReference type="NCBI Taxonomy" id="35708"/>
    <lineage>
        <taxon>Eukaryota</taxon>
        <taxon>Viridiplantae</taxon>
        <taxon>Streptophyta</taxon>
        <taxon>Embryophyta</taxon>
        <taxon>Tracheophyta</taxon>
        <taxon>Spermatophyta</taxon>
        <taxon>Magnoliopsida</taxon>
        <taxon>Liliopsida</taxon>
        <taxon>Poales</taxon>
        <taxon>Poaceae</taxon>
        <taxon>PACMAD clade</taxon>
        <taxon>Arundinoideae</taxon>
        <taxon>Arundineae</taxon>
        <taxon>Arundo</taxon>
    </lineage>
</organism>
<sequence>MQGYLLHFNCKKGLLFILIAPKCFRHHQTITIQHTPSDPKCMF</sequence>